<protein>
    <recommendedName>
        <fullName evidence="8">Kinesin motor domain-containing protein</fullName>
    </recommendedName>
</protein>
<evidence type="ECO:0000256" key="4">
    <source>
        <dbReference type="ARBA" id="ARBA00022840"/>
    </source>
</evidence>
<dbReference type="GO" id="GO:0008017">
    <property type="term" value="F:microtubule binding"/>
    <property type="evidence" value="ECO:0007669"/>
    <property type="project" value="InterPro"/>
</dbReference>
<dbReference type="PANTHER" id="PTHR47969:SF15">
    <property type="entry name" value="CHROMOSOME-ASSOCIATED KINESIN KIF4A-RELATED"/>
    <property type="match status" value="1"/>
</dbReference>
<dbReference type="InterPro" id="IPR027640">
    <property type="entry name" value="Kinesin-like_fam"/>
</dbReference>
<keyword evidence="5" id="KW-0175">Coiled coil</keyword>
<evidence type="ECO:0000256" key="1">
    <source>
        <dbReference type="ARBA" id="ARBA00004245"/>
    </source>
</evidence>
<keyword evidence="6" id="KW-0206">Cytoskeleton</keyword>
<dbReference type="Pfam" id="PF00225">
    <property type="entry name" value="Kinesin"/>
    <property type="match status" value="1"/>
</dbReference>
<dbReference type="PANTHER" id="PTHR47969">
    <property type="entry name" value="CHROMOSOME-ASSOCIATED KINESIN KIF4A-RELATED"/>
    <property type="match status" value="1"/>
</dbReference>
<dbReference type="InterPro" id="IPR001752">
    <property type="entry name" value="Kinesin_motor_dom"/>
</dbReference>
<dbReference type="GO" id="GO:0007018">
    <property type="term" value="P:microtubule-based movement"/>
    <property type="evidence" value="ECO:0007669"/>
    <property type="project" value="InterPro"/>
</dbReference>
<evidence type="ECO:0000256" key="3">
    <source>
        <dbReference type="ARBA" id="ARBA00022741"/>
    </source>
</evidence>
<evidence type="ECO:0000313" key="9">
    <source>
        <dbReference type="EMBL" id="KAK2703205.1"/>
    </source>
</evidence>
<dbReference type="GO" id="GO:0003777">
    <property type="term" value="F:microtubule motor activity"/>
    <property type="evidence" value="ECO:0007669"/>
    <property type="project" value="InterPro"/>
</dbReference>
<dbReference type="AlphaFoldDB" id="A0AA88H6X2"/>
<comment type="similarity">
    <text evidence="7">Belongs to the TRAFAC class myosin-kinesin ATPase superfamily. Kinesin family.</text>
</comment>
<keyword evidence="4" id="KW-0067">ATP-binding</keyword>
<sequence>MRRILCFGTIWTYVKGYWTGSGKTYTMGTGFEDESPYHLPGIITRAIRSIFDQANAKKEEGVRFEFDCQFLELYNEEIVDLLAKKDAFASLVLKTQGSPKLELYLLLVWSLSVDAKNLEMRRFLEMQIVVYFLLRKINLA</sequence>
<evidence type="ECO:0000256" key="5">
    <source>
        <dbReference type="ARBA" id="ARBA00023054"/>
    </source>
</evidence>
<dbReference type="EMBL" id="JAVRJZ010000112">
    <property type="protein sequence ID" value="KAK2703205.1"/>
    <property type="molecule type" value="Genomic_DNA"/>
</dbReference>
<evidence type="ECO:0000259" key="8">
    <source>
        <dbReference type="PROSITE" id="PS50067"/>
    </source>
</evidence>
<reference evidence="9" key="1">
    <citation type="submission" date="2023-07" db="EMBL/GenBank/DDBJ databases">
        <title>Chromosome-level genome assembly of Artemia franciscana.</title>
        <authorList>
            <person name="Jo E."/>
        </authorList>
    </citation>
    <scope>NUCLEOTIDE SEQUENCE</scope>
    <source>
        <tissue evidence="9">Whole body</tissue>
    </source>
</reference>
<evidence type="ECO:0000256" key="7">
    <source>
        <dbReference type="PROSITE-ProRule" id="PRU00283"/>
    </source>
</evidence>
<dbReference type="Gene3D" id="3.40.850.10">
    <property type="entry name" value="Kinesin motor domain"/>
    <property type="match status" value="1"/>
</dbReference>
<dbReference type="Proteomes" id="UP001187531">
    <property type="component" value="Unassembled WGS sequence"/>
</dbReference>
<organism evidence="9 10">
    <name type="scientific">Artemia franciscana</name>
    <name type="common">Brine shrimp</name>
    <name type="synonym">Artemia sanfranciscana</name>
    <dbReference type="NCBI Taxonomy" id="6661"/>
    <lineage>
        <taxon>Eukaryota</taxon>
        <taxon>Metazoa</taxon>
        <taxon>Ecdysozoa</taxon>
        <taxon>Arthropoda</taxon>
        <taxon>Crustacea</taxon>
        <taxon>Branchiopoda</taxon>
        <taxon>Anostraca</taxon>
        <taxon>Artemiidae</taxon>
        <taxon>Artemia</taxon>
    </lineage>
</organism>
<accession>A0AA88H6X2</accession>
<evidence type="ECO:0000256" key="6">
    <source>
        <dbReference type="ARBA" id="ARBA00023212"/>
    </source>
</evidence>
<keyword evidence="2" id="KW-0963">Cytoplasm</keyword>
<gene>
    <name evidence="9" type="ORF">QYM36_018285</name>
</gene>
<dbReference type="PROSITE" id="PS50067">
    <property type="entry name" value="KINESIN_MOTOR_2"/>
    <property type="match status" value="1"/>
</dbReference>
<feature type="domain" description="Kinesin motor" evidence="8">
    <location>
        <begin position="1"/>
        <end position="140"/>
    </location>
</feature>
<dbReference type="GO" id="GO:0007052">
    <property type="term" value="P:mitotic spindle organization"/>
    <property type="evidence" value="ECO:0007669"/>
    <property type="project" value="TreeGrafter"/>
</dbReference>
<dbReference type="InterPro" id="IPR036961">
    <property type="entry name" value="Kinesin_motor_dom_sf"/>
</dbReference>
<dbReference type="GO" id="GO:0051231">
    <property type="term" value="P:spindle elongation"/>
    <property type="evidence" value="ECO:0007669"/>
    <property type="project" value="TreeGrafter"/>
</dbReference>
<proteinExistence type="inferred from homology"/>
<dbReference type="GO" id="GO:0005524">
    <property type="term" value="F:ATP binding"/>
    <property type="evidence" value="ECO:0007669"/>
    <property type="project" value="UniProtKB-KW"/>
</dbReference>
<comment type="caution">
    <text evidence="9">The sequence shown here is derived from an EMBL/GenBank/DDBJ whole genome shotgun (WGS) entry which is preliminary data.</text>
</comment>
<dbReference type="InterPro" id="IPR027417">
    <property type="entry name" value="P-loop_NTPase"/>
</dbReference>
<dbReference type="GO" id="GO:0005875">
    <property type="term" value="C:microtubule associated complex"/>
    <property type="evidence" value="ECO:0007669"/>
    <property type="project" value="TreeGrafter"/>
</dbReference>
<evidence type="ECO:0000313" key="10">
    <source>
        <dbReference type="Proteomes" id="UP001187531"/>
    </source>
</evidence>
<name>A0AA88H6X2_ARTSF</name>
<keyword evidence="10" id="KW-1185">Reference proteome</keyword>
<keyword evidence="3" id="KW-0547">Nucleotide-binding</keyword>
<evidence type="ECO:0000256" key="2">
    <source>
        <dbReference type="ARBA" id="ARBA00022490"/>
    </source>
</evidence>
<comment type="subcellular location">
    <subcellularLocation>
        <location evidence="1">Cytoplasm</location>
        <location evidence="1">Cytoskeleton</location>
    </subcellularLocation>
</comment>
<dbReference type="SUPFAM" id="SSF52540">
    <property type="entry name" value="P-loop containing nucleoside triphosphate hydrolases"/>
    <property type="match status" value="1"/>
</dbReference>
<comment type="caution">
    <text evidence="7">Lacks conserved residue(s) required for the propagation of feature annotation.</text>
</comment>